<evidence type="ECO:0000313" key="3">
    <source>
        <dbReference type="Proteomes" id="UP000185207"/>
    </source>
</evidence>
<keyword evidence="3" id="KW-1185">Reference proteome</keyword>
<dbReference type="EMBL" id="FSRK01000001">
    <property type="protein sequence ID" value="SIO08219.1"/>
    <property type="molecule type" value="Genomic_DNA"/>
</dbReference>
<proteinExistence type="predicted"/>
<dbReference type="Pfam" id="PF13644">
    <property type="entry name" value="DKNYY"/>
    <property type="match status" value="1"/>
</dbReference>
<keyword evidence="1" id="KW-1133">Transmembrane helix</keyword>
<dbReference type="RefSeq" id="WP_074235014.1">
    <property type="nucleotide sequence ID" value="NZ_FSRK01000001.1"/>
</dbReference>
<keyword evidence="1" id="KW-0812">Transmembrane</keyword>
<dbReference type="OrthoDB" id="8647779at2"/>
<sequence length="582" mass="66026">MFYKFRILVGSLLVLILVACFGILYVSLSNKAEPITYSTPKTDLNSVFCTYEGKVYAAVPSNGYYEVKGANAATFRTFEDNFKDAHIGWDGKHVYAGNIILKDLNPQNLKALANNYYTDGKTTYFCARNSERNQELGTMTEVIQLVGQSMGIAEKPQNYWYPFVELPRNQAYISQKGFDIGGNAHQAFFKGLVMPKADPKSIRPLSIRYVDRQERESTSYFTDGKNVYYENQLLPVAYNTGLHEVGIEGDVPSRSAYLIDDIHGMVYADGHTFDVSKKPYKMLSSNLKHANQPLFSSRKGIYFYNPESEKVKRAGDNPFVDNQFTHLAPDVFASGNKVYFLRAAEHWGRKTGLISRSTHLMELQDAAASEFKKLDNGENPYANIWQAGKHYFYFDNFGSSSFMSSAVYEIKDEATVRAMLSKSDLRYNDIEKLSRSGVLQSPSSSKVVSSSVSYNRDWYLPYLLILCGGGIAGLVAFLLRNKKIAPFILKDGYLMFNNLNFKRYQLIEIDKVVFSVVRSNYRSNSGYSGRMQILMKNGEKSFNTHFSTKVTLLSESEETVKAYIKELRDRLEKEGVKTELVR</sequence>
<keyword evidence="1" id="KW-0472">Membrane</keyword>
<reference evidence="3" key="1">
    <citation type="submission" date="2016-11" db="EMBL/GenBank/DDBJ databases">
        <authorList>
            <person name="Varghese N."/>
            <person name="Submissions S."/>
        </authorList>
    </citation>
    <scope>NUCLEOTIDE SEQUENCE [LARGE SCALE GENOMIC DNA]</scope>
    <source>
        <strain evidence="3">DSM 27623</strain>
    </source>
</reference>
<dbReference type="Proteomes" id="UP000185207">
    <property type="component" value="Unassembled WGS sequence"/>
</dbReference>
<accession>A0A1N6GL28</accession>
<dbReference type="AlphaFoldDB" id="A0A1N6GL28"/>
<gene>
    <name evidence="2" type="ORF">SAMN05444409_1913</name>
</gene>
<dbReference type="InterPro" id="IPR027375">
    <property type="entry name" value="DKNYY"/>
</dbReference>
<feature type="transmembrane region" description="Helical" evidence="1">
    <location>
        <begin position="458"/>
        <end position="479"/>
    </location>
</feature>
<protein>
    <submittedName>
        <fullName evidence="2">DKNYY family protein</fullName>
    </submittedName>
</protein>
<evidence type="ECO:0000313" key="2">
    <source>
        <dbReference type="EMBL" id="SIO08219.1"/>
    </source>
</evidence>
<organism evidence="2 3">
    <name type="scientific">Epilithonimonas zeae</name>
    <dbReference type="NCBI Taxonomy" id="1416779"/>
    <lineage>
        <taxon>Bacteria</taxon>
        <taxon>Pseudomonadati</taxon>
        <taxon>Bacteroidota</taxon>
        <taxon>Flavobacteriia</taxon>
        <taxon>Flavobacteriales</taxon>
        <taxon>Weeksellaceae</taxon>
        <taxon>Chryseobacterium group</taxon>
        <taxon>Epilithonimonas</taxon>
    </lineage>
</organism>
<dbReference type="PROSITE" id="PS51257">
    <property type="entry name" value="PROKAR_LIPOPROTEIN"/>
    <property type="match status" value="1"/>
</dbReference>
<name>A0A1N6GL28_9FLAO</name>
<evidence type="ECO:0000256" key="1">
    <source>
        <dbReference type="SAM" id="Phobius"/>
    </source>
</evidence>